<evidence type="ECO:0000256" key="1">
    <source>
        <dbReference type="SAM" id="Coils"/>
    </source>
</evidence>
<dbReference type="STRING" id="10181.G5AWR6"/>
<evidence type="ECO:0000313" key="3">
    <source>
        <dbReference type="EMBL" id="EHB01467.1"/>
    </source>
</evidence>
<keyword evidence="1" id="KW-0175">Coiled coil</keyword>
<dbReference type="AlphaFoldDB" id="G5AWR6"/>
<dbReference type="EMBL" id="JH167272">
    <property type="protein sequence ID" value="EHB01467.1"/>
    <property type="molecule type" value="Genomic_DNA"/>
</dbReference>
<protein>
    <submittedName>
        <fullName evidence="3">Coiled-coil domain-containing protein 60</fullName>
    </submittedName>
</protein>
<name>G5AWR6_HETGA</name>
<gene>
    <name evidence="3" type="ORF">GW7_03132</name>
</gene>
<feature type="compositionally biased region" description="Basic and acidic residues" evidence="2">
    <location>
        <begin position="613"/>
        <end position="626"/>
    </location>
</feature>
<proteinExistence type="predicted"/>
<dbReference type="Proteomes" id="UP000006813">
    <property type="component" value="Unassembled WGS sequence"/>
</dbReference>
<feature type="region of interest" description="Disordered" evidence="2">
    <location>
        <begin position="497"/>
        <end position="568"/>
    </location>
</feature>
<feature type="coiled-coil region" evidence="1">
    <location>
        <begin position="129"/>
        <end position="156"/>
    </location>
</feature>
<sequence length="671" mass="75545">MRVGPSPGCRSLPGIGSEVENSTIEKQRKELQLLIGELKDRDKELNDMVAVHQRQLLSWEEDRQRVLTLEERCSKLEGELHKRTEIIRSLMKKVKVLESNQIECQTALQKTQLQLQEMAQKATHSSLLSEDLEARNENLSNTLVALSAQVGQLQAREQALTTTIKLKDKDIIEAVNHIADCSGKFKLLEHALRDAKMVENSVVKEKQDYKQRLKALKIEVNKLKEDLNEKTTENNEQREEIIRLKQEKSCLHDELIFTEDLNEKTTENNEQREEIIRLKQEKSCLHDELIFTVEREKRKDELLDIAKSKQERTNSELHNLRQIYIKQQSDLQFLNFNVENSQQFIQIYDSKMEESKSLESSRDMCLWDLENNHPKIDVKREKSSVKDHKFEAVLAQQNWPEKSPCDVCKEKKLQPGTAFAESVITLSSLFPKDLTEKPKSWPLGAKTPIEPESKITPRRVHAKFPEDDGPGRQGVYLGLACCCCCGPGQAGKLDAEAREALPRSGSPSCAKSQGAPDDRVPGSACKRTCKRAPGVALRRRPEAAADGAGTTGTNRNRNRPHPGPAAIGLCRPALGELTAIQQSHCLSSSKSATREDETEASPGEKSLPTSLLIDRDSTLSTEKDDFSPTSKLQRLLAESRQMVTDLELSTLLPLGCQDPSGGARTVRVRCR</sequence>
<reference evidence="3 4" key="1">
    <citation type="journal article" date="2011" name="Nature">
        <title>Genome sequencing reveals insights into physiology and longevity of the naked mole rat.</title>
        <authorList>
            <person name="Kim E.B."/>
            <person name="Fang X."/>
            <person name="Fushan A.A."/>
            <person name="Huang Z."/>
            <person name="Lobanov A.V."/>
            <person name="Han L."/>
            <person name="Marino S.M."/>
            <person name="Sun X."/>
            <person name="Turanov A.A."/>
            <person name="Yang P."/>
            <person name="Yim S.H."/>
            <person name="Zhao X."/>
            <person name="Kasaikina M.V."/>
            <person name="Stoletzki N."/>
            <person name="Peng C."/>
            <person name="Polak P."/>
            <person name="Xiong Z."/>
            <person name="Kiezun A."/>
            <person name="Zhu Y."/>
            <person name="Chen Y."/>
            <person name="Kryukov G.V."/>
            <person name="Zhang Q."/>
            <person name="Peshkin L."/>
            <person name="Yang L."/>
            <person name="Bronson R.T."/>
            <person name="Buffenstein R."/>
            <person name="Wang B."/>
            <person name="Han C."/>
            <person name="Li Q."/>
            <person name="Chen L."/>
            <person name="Zhao W."/>
            <person name="Sunyaev S.R."/>
            <person name="Park T.J."/>
            <person name="Zhang G."/>
            <person name="Wang J."/>
            <person name="Gladyshev V.N."/>
        </authorList>
    </citation>
    <scope>NUCLEOTIDE SEQUENCE [LARGE SCALE GENOMIC DNA]</scope>
</reference>
<feature type="coiled-coil region" evidence="1">
    <location>
        <begin position="199"/>
        <end position="288"/>
    </location>
</feature>
<dbReference type="FunCoup" id="G5AWR6">
    <property type="interactions" value="522"/>
</dbReference>
<dbReference type="InParanoid" id="G5AWR6"/>
<accession>G5AWR6</accession>
<evidence type="ECO:0000256" key="2">
    <source>
        <dbReference type="SAM" id="MobiDB-lite"/>
    </source>
</evidence>
<evidence type="ECO:0000313" key="4">
    <source>
        <dbReference type="Proteomes" id="UP000006813"/>
    </source>
</evidence>
<feature type="compositionally biased region" description="Low complexity" evidence="2">
    <location>
        <begin position="544"/>
        <end position="555"/>
    </location>
</feature>
<organism evidence="3 4">
    <name type="scientific">Heterocephalus glaber</name>
    <name type="common">Naked mole rat</name>
    <dbReference type="NCBI Taxonomy" id="10181"/>
    <lineage>
        <taxon>Eukaryota</taxon>
        <taxon>Metazoa</taxon>
        <taxon>Chordata</taxon>
        <taxon>Craniata</taxon>
        <taxon>Vertebrata</taxon>
        <taxon>Euteleostomi</taxon>
        <taxon>Mammalia</taxon>
        <taxon>Eutheria</taxon>
        <taxon>Euarchontoglires</taxon>
        <taxon>Glires</taxon>
        <taxon>Rodentia</taxon>
        <taxon>Hystricomorpha</taxon>
        <taxon>Bathyergidae</taxon>
        <taxon>Heterocephalus</taxon>
    </lineage>
</organism>
<feature type="region of interest" description="Disordered" evidence="2">
    <location>
        <begin position="585"/>
        <end position="628"/>
    </location>
</feature>